<name>A0A4R2NSB2_9FLAO</name>
<evidence type="ECO:0000256" key="5">
    <source>
        <dbReference type="ARBA" id="ARBA00023136"/>
    </source>
</evidence>
<dbReference type="Pfam" id="PF25183">
    <property type="entry name" value="OMP_b-brl_4"/>
    <property type="match status" value="1"/>
</dbReference>
<dbReference type="Pfam" id="PF13620">
    <property type="entry name" value="CarboxypepD_reg"/>
    <property type="match status" value="1"/>
</dbReference>
<keyword evidence="9" id="KW-0378">Hydrolase</keyword>
<comment type="subcellular location">
    <subcellularLocation>
        <location evidence="1">Cell outer membrane</location>
        <topology evidence="1">Multi-pass membrane protein</topology>
    </subcellularLocation>
</comment>
<keyword evidence="4" id="KW-0812">Transmembrane</keyword>
<evidence type="ECO:0000256" key="7">
    <source>
        <dbReference type="SAM" id="SignalP"/>
    </source>
</evidence>
<dbReference type="SUPFAM" id="SSF56935">
    <property type="entry name" value="Porins"/>
    <property type="match status" value="1"/>
</dbReference>
<evidence type="ECO:0000256" key="1">
    <source>
        <dbReference type="ARBA" id="ARBA00004571"/>
    </source>
</evidence>
<proteinExistence type="predicted"/>
<keyword evidence="7" id="KW-0732">Signal</keyword>
<evidence type="ECO:0000256" key="3">
    <source>
        <dbReference type="ARBA" id="ARBA00022452"/>
    </source>
</evidence>
<dbReference type="AlphaFoldDB" id="A0A4R2NSB2"/>
<sequence length="1071" mass="118131">MMKKLLLSFLLTMLCYSVNAQVTTSKIRGTVTDKSGEGLFGANIVVLHVPTGTISGAVAQDNGKYTVANLRVGGPYKVTFSYVGFESQEVENVYLTLGKTTNIDASLAEGGEELKEVVISSSRSKVFNSDRTGAQTSVSSRQLKTLPTISRSADDFTRLEPTASNGSFGGRNDQFNNFSLDGSIFNNPFGLDAATPGGQTGSQPISLDAIEQISVSVAPYDVTLAGFTGASVDAVTKSGTNEFFGTAYSFYRNENFTGGKIQGQDVFKPKLNQVQYGMSIGGAIVKDKLFFFANFEKDDRTDLGSNFQPSTGGTSGINDSRVLESDLQLVSNILSQVVIGQDAQGNDVFYNPGAYKGFTFDQESTKGIFKLDWNVNDKHRLAFIYNFLRASKEKPAHPSALGFRGPSATTLQFENAGYQINNNIDSFLVELNSNFNQETSNKLQIGYTHFDDFRNPLSTPAPSITLLDEFNGSNYIIAGHEPFSINNKLDQKVLQITNNMNFYKGDHTFTVGFSFEKFMFDNSFNLGVYGAQGVFFPTGSINDFRGLDAAGEAALVANYQSQFNAAIAANNSLNSNGTGNPGGWALAETNVGQLAFYLQDEWEATDDIKFTVGIRFDKPLFFDTAEKAQDVIDNACCFNPNAAYFNPNTGQTTTLDNRKMPTDVWLISPRFGFNWDVNGEKKLQLRGGTGLFTGRLPFVWLGNQIANPNTFFLQMVDPDFQFPQVWRTNIGADYKFENGWVVSGDISYTQDINGAHVQNWGLNNPSGTLNTTFDQRPVYTSADKAANAAYVFTNSDKGRTYNFAAKVEKSFENGLYANVAYSYLNSKDVNSIEAEITGDAWNFNPSLGNVNNDVLSYSRYGDTHRIIGVASKQFTYGGDKYATTISTFFEYARGGRFSYTYAGNINGDDANFGDGSRNDLIYIPTDAEIDQMNFDTSSGNSVNDQREGLKDYIAQDDYLSERRGQYAERYGALAPWRSRWDVKILQDFNFNVSENKKNTIQLSLDILNVGNLINSEWGSVQQVGNVQPIGVSVDNTNTPTYTFDPSQTETFVFDTSLLSRWQMQLGLRYIF</sequence>
<dbReference type="EMBL" id="SLXM01000005">
    <property type="protein sequence ID" value="TCP24727.1"/>
    <property type="molecule type" value="Genomic_DNA"/>
</dbReference>
<dbReference type="RefSeq" id="WP_132794783.1">
    <property type="nucleotide sequence ID" value="NZ_SLXM01000005.1"/>
</dbReference>
<feature type="signal peptide" evidence="7">
    <location>
        <begin position="1"/>
        <end position="20"/>
    </location>
</feature>
<dbReference type="Gene3D" id="2.60.40.1120">
    <property type="entry name" value="Carboxypeptidase-like, regulatory domain"/>
    <property type="match status" value="1"/>
</dbReference>
<feature type="chain" id="PRO_5020422968" evidence="7">
    <location>
        <begin position="21"/>
        <end position="1071"/>
    </location>
</feature>
<dbReference type="GO" id="GO:0044718">
    <property type="term" value="P:siderophore transmembrane transport"/>
    <property type="evidence" value="ECO:0007669"/>
    <property type="project" value="TreeGrafter"/>
</dbReference>
<keyword evidence="9" id="KW-0645">Protease</keyword>
<dbReference type="InterPro" id="IPR057601">
    <property type="entry name" value="Oar-like_b-barrel"/>
</dbReference>
<dbReference type="InterPro" id="IPR036942">
    <property type="entry name" value="Beta-barrel_TonB_sf"/>
</dbReference>
<dbReference type="SUPFAM" id="SSF49464">
    <property type="entry name" value="Carboxypeptidase regulatory domain-like"/>
    <property type="match status" value="1"/>
</dbReference>
<accession>A0A4R2NSB2</accession>
<evidence type="ECO:0000256" key="4">
    <source>
        <dbReference type="ARBA" id="ARBA00022692"/>
    </source>
</evidence>
<dbReference type="InterPro" id="IPR039426">
    <property type="entry name" value="TonB-dep_rcpt-like"/>
</dbReference>
<keyword evidence="5" id="KW-0472">Membrane</keyword>
<dbReference type="Proteomes" id="UP000294564">
    <property type="component" value="Unassembled WGS sequence"/>
</dbReference>
<dbReference type="PANTHER" id="PTHR30069">
    <property type="entry name" value="TONB-DEPENDENT OUTER MEMBRANE RECEPTOR"/>
    <property type="match status" value="1"/>
</dbReference>
<dbReference type="GO" id="GO:0015344">
    <property type="term" value="F:siderophore uptake transmembrane transporter activity"/>
    <property type="evidence" value="ECO:0007669"/>
    <property type="project" value="TreeGrafter"/>
</dbReference>
<evidence type="ECO:0000313" key="10">
    <source>
        <dbReference type="Proteomes" id="UP000294564"/>
    </source>
</evidence>
<keyword evidence="10" id="KW-1185">Reference proteome</keyword>
<protein>
    <submittedName>
        <fullName evidence="9">Carboxypeptidase family protein</fullName>
    </submittedName>
</protein>
<organism evidence="9 10">
    <name type="scientific">Tenacibaculum skagerrakense</name>
    <dbReference type="NCBI Taxonomy" id="186571"/>
    <lineage>
        <taxon>Bacteria</taxon>
        <taxon>Pseudomonadati</taxon>
        <taxon>Bacteroidota</taxon>
        <taxon>Flavobacteriia</taxon>
        <taxon>Flavobacteriales</taxon>
        <taxon>Flavobacteriaceae</taxon>
        <taxon>Tenacibaculum</taxon>
    </lineage>
</organism>
<dbReference type="Gene3D" id="2.40.170.20">
    <property type="entry name" value="TonB-dependent receptor, beta-barrel domain"/>
    <property type="match status" value="1"/>
</dbReference>
<evidence type="ECO:0000256" key="2">
    <source>
        <dbReference type="ARBA" id="ARBA00022448"/>
    </source>
</evidence>
<keyword evidence="3" id="KW-1134">Transmembrane beta strand</keyword>
<evidence type="ECO:0000256" key="6">
    <source>
        <dbReference type="ARBA" id="ARBA00023237"/>
    </source>
</evidence>
<keyword evidence="9" id="KW-0121">Carboxypeptidase</keyword>
<dbReference type="PANTHER" id="PTHR30069:SF46">
    <property type="entry name" value="OAR PROTEIN"/>
    <property type="match status" value="1"/>
</dbReference>
<feature type="domain" description="TonB-dependent transporter Oar-like beta-barrel" evidence="8">
    <location>
        <begin position="235"/>
        <end position="698"/>
    </location>
</feature>
<evidence type="ECO:0000259" key="8">
    <source>
        <dbReference type="Pfam" id="PF25183"/>
    </source>
</evidence>
<dbReference type="GO" id="GO:0004180">
    <property type="term" value="F:carboxypeptidase activity"/>
    <property type="evidence" value="ECO:0007669"/>
    <property type="project" value="UniProtKB-KW"/>
</dbReference>
<gene>
    <name evidence="9" type="ORF">EV195_105158</name>
</gene>
<dbReference type="OrthoDB" id="9768147at2"/>
<keyword evidence="2" id="KW-0813">Transport</keyword>
<dbReference type="GO" id="GO:0009279">
    <property type="term" value="C:cell outer membrane"/>
    <property type="evidence" value="ECO:0007669"/>
    <property type="project" value="UniProtKB-SubCell"/>
</dbReference>
<comment type="caution">
    <text evidence="9">The sequence shown here is derived from an EMBL/GenBank/DDBJ whole genome shotgun (WGS) entry which is preliminary data.</text>
</comment>
<keyword evidence="6" id="KW-0998">Cell outer membrane</keyword>
<evidence type="ECO:0000313" key="9">
    <source>
        <dbReference type="EMBL" id="TCP24727.1"/>
    </source>
</evidence>
<reference evidence="9 10" key="1">
    <citation type="submission" date="2019-03" db="EMBL/GenBank/DDBJ databases">
        <title>Genomic Encyclopedia of Type Strains, Phase IV (KMG-IV): sequencing the most valuable type-strain genomes for metagenomic binning, comparative biology and taxonomic classification.</title>
        <authorList>
            <person name="Goeker M."/>
        </authorList>
    </citation>
    <scope>NUCLEOTIDE SEQUENCE [LARGE SCALE GENOMIC DNA]</scope>
    <source>
        <strain evidence="9 10">DSM 14836</strain>
    </source>
</reference>
<dbReference type="InterPro" id="IPR008969">
    <property type="entry name" value="CarboxyPept-like_regulatory"/>
</dbReference>